<dbReference type="PROSITE" id="PS51257">
    <property type="entry name" value="PROKAR_LIPOPROTEIN"/>
    <property type="match status" value="1"/>
</dbReference>
<dbReference type="EMBL" id="JQCR01000003">
    <property type="protein sequence ID" value="KGE16750.1"/>
    <property type="molecule type" value="Genomic_DNA"/>
</dbReference>
<proteinExistence type="predicted"/>
<dbReference type="InterPro" id="IPR036582">
    <property type="entry name" value="Mao_N_sf"/>
</dbReference>
<evidence type="ECO:0000259" key="1">
    <source>
        <dbReference type="Pfam" id="PF07833"/>
    </source>
</evidence>
<evidence type="ECO:0000313" key="3">
    <source>
        <dbReference type="Proteomes" id="UP000029734"/>
    </source>
</evidence>
<organism evidence="2 3">
    <name type="scientific">Paenibacillus wynnii</name>
    <dbReference type="NCBI Taxonomy" id="268407"/>
    <lineage>
        <taxon>Bacteria</taxon>
        <taxon>Bacillati</taxon>
        <taxon>Bacillota</taxon>
        <taxon>Bacilli</taxon>
        <taxon>Bacillales</taxon>
        <taxon>Paenibacillaceae</taxon>
        <taxon>Paenibacillus</taxon>
    </lineage>
</organism>
<dbReference type="AlphaFoldDB" id="A0A098M2U2"/>
<protein>
    <recommendedName>
        <fullName evidence="1">Copper amine oxidase-like N-terminal domain-containing protein</fullName>
    </recommendedName>
</protein>
<reference evidence="2 3" key="2">
    <citation type="submission" date="2014-10" db="EMBL/GenBank/DDBJ databases">
        <title>Comparative genomics of the Paenibacillus odorifer group.</title>
        <authorList>
            <person name="Tsai Y.-C."/>
            <person name="Martin N."/>
            <person name="Korlach J."/>
            <person name="Wiedmann M."/>
        </authorList>
    </citation>
    <scope>NUCLEOTIDE SEQUENCE [LARGE SCALE GENOMIC DNA]</scope>
    <source>
        <strain evidence="2 3">DSM 18334</strain>
    </source>
</reference>
<comment type="caution">
    <text evidence="2">The sequence shown here is derived from an EMBL/GenBank/DDBJ whole genome shotgun (WGS) entry which is preliminary data.</text>
</comment>
<name>A0A098M2U2_9BACL</name>
<sequence>MARSKWFVPFIAILLILAGCQSIGGFDTTKALIGNVDVKSSESNMTFSLNAVPAAGISQEDKDMIELINSFSLNVSHVKLQDNGNISAQGSVIFKKLNLPFSVYLDKKAVVFTVEGAKQPFYYPIADYEALLGEEGLDTAKAEEVTKIMTRFVVKNLPNPSVIQVSPVTEAVYGEQVSMTKLHAEVTGEEFPALLKSFLKSVSKDAEGLTELLNGLYDYLLPVIKSAGESADDFLGLGEIPLDNKEDVVTVLHDAVKLAVDAVLLVYDKQLNNLYETTPELKTVLSKDTKLSVDLFVDSGLHVRKQNVELNVALPSSEDLPLKSISFKSQSESWNINGKVTADQMSTEGAFDMSSIQLTPGQTMRNFDVNSNAYRILKEDMGITKKSLVIAPDDEYYYPVVVGNTTMVPLRYVAQDLDAKVEWDKANRQIIVTDDLSGKKITFKIGSNVAVIDGVKVKLESKVFVDEYGDTYVPLRILVESLQATIEKDSDGYILIDRK</sequence>
<dbReference type="Pfam" id="PF07833">
    <property type="entry name" value="Cu_amine_oxidN1"/>
    <property type="match status" value="1"/>
</dbReference>
<gene>
    <name evidence="2" type="ORF">PWYN_18805</name>
</gene>
<dbReference type="InterPro" id="IPR012854">
    <property type="entry name" value="Cu_amine_oxidase-like_N"/>
</dbReference>
<keyword evidence="3" id="KW-1185">Reference proteome</keyword>
<reference evidence="2 3" key="1">
    <citation type="submission" date="2014-08" db="EMBL/GenBank/DDBJ databases">
        <authorList>
            <person name="den Bakker H.C."/>
        </authorList>
    </citation>
    <scope>NUCLEOTIDE SEQUENCE [LARGE SCALE GENOMIC DNA]</scope>
    <source>
        <strain evidence="2 3">DSM 18334</strain>
    </source>
</reference>
<dbReference type="SUPFAM" id="SSF55383">
    <property type="entry name" value="Copper amine oxidase, domain N"/>
    <property type="match status" value="1"/>
</dbReference>
<accession>A0A098M2U2</accession>
<dbReference type="Proteomes" id="UP000029734">
    <property type="component" value="Unassembled WGS sequence"/>
</dbReference>
<feature type="domain" description="Copper amine oxidase-like N-terminal" evidence="1">
    <location>
        <begin position="399"/>
        <end position="491"/>
    </location>
</feature>
<dbReference type="Gene3D" id="3.30.457.10">
    <property type="entry name" value="Copper amine oxidase-like, N-terminal domain"/>
    <property type="match status" value="1"/>
</dbReference>
<dbReference type="STRING" id="268407.PWYN_18805"/>
<evidence type="ECO:0000313" key="2">
    <source>
        <dbReference type="EMBL" id="KGE16750.1"/>
    </source>
</evidence>
<dbReference type="eggNOG" id="COG0860">
    <property type="taxonomic scope" value="Bacteria"/>
</dbReference>